<feature type="region of interest" description="Disordered" evidence="1">
    <location>
        <begin position="1"/>
        <end position="61"/>
    </location>
</feature>
<accession>Q22GJ2</accession>
<evidence type="ECO:0000256" key="1">
    <source>
        <dbReference type="SAM" id="MobiDB-lite"/>
    </source>
</evidence>
<organism evidence="2 3">
    <name type="scientific">Tetrahymena thermophila (strain SB210)</name>
    <dbReference type="NCBI Taxonomy" id="312017"/>
    <lineage>
        <taxon>Eukaryota</taxon>
        <taxon>Sar</taxon>
        <taxon>Alveolata</taxon>
        <taxon>Ciliophora</taxon>
        <taxon>Intramacronucleata</taxon>
        <taxon>Oligohymenophorea</taxon>
        <taxon>Hymenostomatida</taxon>
        <taxon>Tetrahymenina</taxon>
        <taxon>Tetrahymenidae</taxon>
        <taxon>Tetrahymena</taxon>
    </lineage>
</organism>
<dbReference type="EMBL" id="GG662460">
    <property type="protein sequence ID" value="EAR84339.2"/>
    <property type="molecule type" value="Genomic_DNA"/>
</dbReference>
<dbReference type="HOGENOM" id="CLU_2727835_0_0_1"/>
<dbReference type="AlphaFoldDB" id="Q22GJ2"/>
<dbReference type="Proteomes" id="UP000009168">
    <property type="component" value="Unassembled WGS sequence"/>
</dbReference>
<evidence type="ECO:0000313" key="3">
    <source>
        <dbReference type="Proteomes" id="UP000009168"/>
    </source>
</evidence>
<sequence>MNPLNTHQKYYERSQPIMEDTLNEGSDQEQDQANNSFASDRQKQKKSKIGTQDKQQEGEIIDEQQENICNIY</sequence>
<evidence type="ECO:0000313" key="2">
    <source>
        <dbReference type="EMBL" id="EAR84339.2"/>
    </source>
</evidence>
<dbReference type="InParanoid" id="Q22GJ2"/>
<keyword evidence="3" id="KW-1185">Reference proteome</keyword>
<name>Q22GJ2_TETTS</name>
<dbReference type="RefSeq" id="XP_001032002.2">
    <property type="nucleotide sequence ID" value="XM_001032002.2"/>
</dbReference>
<protein>
    <submittedName>
        <fullName evidence="2">Uncharacterized protein</fullName>
    </submittedName>
</protein>
<reference evidence="3" key="1">
    <citation type="journal article" date="2006" name="PLoS Biol.">
        <title>Macronuclear genome sequence of the ciliate Tetrahymena thermophila, a model eukaryote.</title>
        <authorList>
            <person name="Eisen J.A."/>
            <person name="Coyne R.S."/>
            <person name="Wu M."/>
            <person name="Wu D."/>
            <person name="Thiagarajan M."/>
            <person name="Wortman J.R."/>
            <person name="Badger J.H."/>
            <person name="Ren Q."/>
            <person name="Amedeo P."/>
            <person name="Jones K.M."/>
            <person name="Tallon L.J."/>
            <person name="Delcher A.L."/>
            <person name="Salzberg S.L."/>
            <person name="Silva J.C."/>
            <person name="Haas B.J."/>
            <person name="Majoros W.H."/>
            <person name="Farzad M."/>
            <person name="Carlton J.M."/>
            <person name="Smith R.K. Jr."/>
            <person name="Garg J."/>
            <person name="Pearlman R.E."/>
            <person name="Karrer K.M."/>
            <person name="Sun L."/>
            <person name="Manning G."/>
            <person name="Elde N.C."/>
            <person name="Turkewitz A.P."/>
            <person name="Asai D.J."/>
            <person name="Wilkes D.E."/>
            <person name="Wang Y."/>
            <person name="Cai H."/>
            <person name="Collins K."/>
            <person name="Stewart B.A."/>
            <person name="Lee S.R."/>
            <person name="Wilamowska K."/>
            <person name="Weinberg Z."/>
            <person name="Ruzzo W.L."/>
            <person name="Wloga D."/>
            <person name="Gaertig J."/>
            <person name="Frankel J."/>
            <person name="Tsao C.-C."/>
            <person name="Gorovsky M.A."/>
            <person name="Keeling P.J."/>
            <person name="Waller R.F."/>
            <person name="Patron N.J."/>
            <person name="Cherry J.M."/>
            <person name="Stover N.A."/>
            <person name="Krieger C.J."/>
            <person name="del Toro C."/>
            <person name="Ryder H.F."/>
            <person name="Williamson S.C."/>
            <person name="Barbeau R.A."/>
            <person name="Hamilton E.P."/>
            <person name="Orias E."/>
        </authorList>
    </citation>
    <scope>NUCLEOTIDE SEQUENCE [LARGE SCALE GENOMIC DNA]</scope>
    <source>
        <strain evidence="3">SB210</strain>
    </source>
</reference>
<dbReference type="KEGG" id="tet:TTHERM_00703310"/>
<dbReference type="GeneID" id="7823578"/>
<gene>
    <name evidence="2" type="ORF">TTHERM_00703310</name>
</gene>
<proteinExistence type="predicted"/>